<evidence type="ECO:0000313" key="2">
    <source>
        <dbReference type="EMBL" id="KAF9482578.1"/>
    </source>
</evidence>
<dbReference type="AlphaFoldDB" id="A0A9P5Z8I5"/>
<evidence type="ECO:0000313" key="3">
    <source>
        <dbReference type="Proteomes" id="UP000807469"/>
    </source>
</evidence>
<sequence length="643" mass="70095">MEASSLGHGGPSSNISTALSTNSLDETLVANANRLQSLLSESVTLDSLSSKSGDTSPSFPLSKLQKFSLIGLGDRLKLFSATILSSKETARSAQPKRGSVLIGAPTAPRLKNMLKECLCIKKWAESSTGWQAPGHVPWENIQEGNTRYWIPEGSYFSPEYFSLALRKARNHFDASRSYSLSSSAPNPSKNSISILESGTQETIPGDYLDMILELDDVKSFFQIPEDFISPEKKGSVKTTGMLSVPSLVVSDSHFTFPIPLESFSTLSGYRPSLIAHRRGKPLPSPLVIGKTSAFDIPYPSVPTAFLGQPSETSPVKCADPDPIPTLHFEEMIKNLRLQCSTMELHNPPIDPVWNSRTPTIPLPPPTAGKTTLGKPTEISSKSRSFADTCGTPGRSASSNPRPVLTQSKVALSHRCDEVPATLSPRPPSSRPLRSAMVKAVLSSAKPISKSVRFALTRHDLEKEISSSQVTATTTTTFPNALLRGDIPAKIQTVVEKSPGATDFPVSVDRKLLQRSRSYIQRPSWKNLSQTKRSPQIQARSQSLIIGSTSPKAEMFLNESGDDDACVELFSSGRSTQSLGRHSLSRIIKGPIFSGRDVKRATFSLGAHELDENVVRRESQSLSQSLQRKSRMPVPLRNILTRFK</sequence>
<feature type="region of interest" description="Disordered" evidence="1">
    <location>
        <begin position="362"/>
        <end position="401"/>
    </location>
</feature>
<gene>
    <name evidence="2" type="ORF">BDN70DRAFT_419622</name>
</gene>
<organism evidence="2 3">
    <name type="scientific">Pholiota conissans</name>
    <dbReference type="NCBI Taxonomy" id="109636"/>
    <lineage>
        <taxon>Eukaryota</taxon>
        <taxon>Fungi</taxon>
        <taxon>Dikarya</taxon>
        <taxon>Basidiomycota</taxon>
        <taxon>Agaricomycotina</taxon>
        <taxon>Agaricomycetes</taxon>
        <taxon>Agaricomycetidae</taxon>
        <taxon>Agaricales</taxon>
        <taxon>Agaricineae</taxon>
        <taxon>Strophariaceae</taxon>
        <taxon>Pholiota</taxon>
    </lineage>
</organism>
<dbReference type="Proteomes" id="UP000807469">
    <property type="component" value="Unassembled WGS sequence"/>
</dbReference>
<evidence type="ECO:0000256" key="1">
    <source>
        <dbReference type="SAM" id="MobiDB-lite"/>
    </source>
</evidence>
<proteinExistence type="predicted"/>
<comment type="caution">
    <text evidence="2">The sequence shown here is derived from an EMBL/GenBank/DDBJ whole genome shotgun (WGS) entry which is preliminary data.</text>
</comment>
<protein>
    <submittedName>
        <fullName evidence="2">Uncharacterized protein</fullName>
    </submittedName>
</protein>
<name>A0A9P5Z8I5_9AGAR</name>
<keyword evidence="3" id="KW-1185">Reference proteome</keyword>
<dbReference type="OrthoDB" id="2646484at2759"/>
<accession>A0A9P5Z8I5</accession>
<reference evidence="2" key="1">
    <citation type="submission" date="2020-11" db="EMBL/GenBank/DDBJ databases">
        <authorList>
            <consortium name="DOE Joint Genome Institute"/>
            <person name="Ahrendt S."/>
            <person name="Riley R."/>
            <person name="Andreopoulos W."/>
            <person name="Labutti K."/>
            <person name="Pangilinan J."/>
            <person name="Ruiz-Duenas F.J."/>
            <person name="Barrasa J.M."/>
            <person name="Sanchez-Garcia M."/>
            <person name="Camarero S."/>
            <person name="Miyauchi S."/>
            <person name="Serrano A."/>
            <person name="Linde D."/>
            <person name="Babiker R."/>
            <person name="Drula E."/>
            <person name="Ayuso-Fernandez I."/>
            <person name="Pacheco R."/>
            <person name="Padilla G."/>
            <person name="Ferreira P."/>
            <person name="Barriuso J."/>
            <person name="Kellner H."/>
            <person name="Castanera R."/>
            <person name="Alfaro M."/>
            <person name="Ramirez L."/>
            <person name="Pisabarro A.G."/>
            <person name="Kuo A."/>
            <person name="Tritt A."/>
            <person name="Lipzen A."/>
            <person name="He G."/>
            <person name="Yan M."/>
            <person name="Ng V."/>
            <person name="Cullen D."/>
            <person name="Martin F."/>
            <person name="Rosso M.-N."/>
            <person name="Henrissat B."/>
            <person name="Hibbett D."/>
            <person name="Martinez A.T."/>
            <person name="Grigoriev I.V."/>
        </authorList>
    </citation>
    <scope>NUCLEOTIDE SEQUENCE</scope>
    <source>
        <strain evidence="2">CIRM-BRFM 674</strain>
    </source>
</reference>
<dbReference type="EMBL" id="MU155164">
    <property type="protein sequence ID" value="KAF9482578.1"/>
    <property type="molecule type" value="Genomic_DNA"/>
</dbReference>